<proteinExistence type="predicted"/>
<reference evidence="1" key="1">
    <citation type="journal article" date="2020" name="Nature">
        <title>Giant virus diversity and host interactions through global metagenomics.</title>
        <authorList>
            <person name="Schulz F."/>
            <person name="Roux S."/>
            <person name="Paez-Espino D."/>
            <person name="Jungbluth S."/>
            <person name="Walsh D.A."/>
            <person name="Denef V.J."/>
            <person name="McMahon K.D."/>
            <person name="Konstantinidis K.T."/>
            <person name="Eloe-Fadrosh E.A."/>
            <person name="Kyrpides N.C."/>
            <person name="Woyke T."/>
        </authorList>
    </citation>
    <scope>NUCLEOTIDE SEQUENCE</scope>
    <source>
        <strain evidence="1">GVMAG-M-3300020192-26</strain>
    </source>
</reference>
<protein>
    <submittedName>
        <fullName evidence="1">Uncharacterized protein</fullName>
    </submittedName>
</protein>
<organism evidence="1">
    <name type="scientific">viral metagenome</name>
    <dbReference type="NCBI Taxonomy" id="1070528"/>
    <lineage>
        <taxon>unclassified sequences</taxon>
        <taxon>metagenomes</taxon>
        <taxon>organismal metagenomes</taxon>
    </lineage>
</organism>
<sequence length="297" mass="34396">MHNVIISFPNDARKQAVAKSLFNAYPNSIVNAHAEVFPESNEIELEMSYADFCIILNMIKGKVKQWEIPKDIYQIAYKYGLVNDDLHSFKNILNNKRNDTLTRIDTFLKSPDTMFIPDIISDYLEYKEIFARQKNIIPVQVVFDKVINIYGGVPIYAGNIRWDKSLSTLEEHNITLNGDININAIRATMLLQKYGDEESFFFNDVNKKFFSRSEIEYLESCLDTLCDIVSDDQGDNFVRASNITYPENLFRLTMDQKTCDKIIRIVKQNKSYHKKVKSHSHISRAVAIPEDELQDIV</sequence>
<dbReference type="AlphaFoldDB" id="A0A6C0CBM2"/>
<dbReference type="EMBL" id="MN739363">
    <property type="protein sequence ID" value="QHT01069.1"/>
    <property type="molecule type" value="Genomic_DNA"/>
</dbReference>
<evidence type="ECO:0000313" key="1">
    <source>
        <dbReference type="EMBL" id="QHT01069.1"/>
    </source>
</evidence>
<accession>A0A6C0CBM2</accession>
<name>A0A6C0CBM2_9ZZZZ</name>